<keyword evidence="3 8" id="KW-0436">Ligase</keyword>
<keyword evidence="5" id="KW-0547">Nucleotide-binding</keyword>
<reference evidence="11 12" key="1">
    <citation type="submission" date="2012-08" db="EMBL/GenBank/DDBJ databases">
        <title>Genome sequencing of Lactobacillus florum 8D.</title>
        <authorList>
            <person name="Kim E.B."/>
            <person name="Marco M.L."/>
        </authorList>
    </citation>
    <scope>NUCLEOTIDE SEQUENCE [LARGE SCALE GENOMIC DNA]</scope>
    <source>
        <strain evidence="11 12">8D</strain>
    </source>
</reference>
<evidence type="ECO:0000256" key="1">
    <source>
        <dbReference type="ARBA" id="ARBA00005006"/>
    </source>
</evidence>
<evidence type="ECO:0000256" key="3">
    <source>
        <dbReference type="ARBA" id="ARBA00022598"/>
    </source>
</evidence>
<evidence type="ECO:0000256" key="7">
    <source>
        <dbReference type="ARBA" id="ARBA00048819"/>
    </source>
</evidence>
<dbReference type="InterPro" id="IPR014746">
    <property type="entry name" value="Gln_synth/guanido_kin_cat_dom"/>
</dbReference>
<comment type="caution">
    <text evidence="11">The sequence shown here is derived from an EMBL/GenBank/DDBJ whole genome shotgun (WGS) entry which is preliminary data.</text>
</comment>
<dbReference type="UniPathway" id="UPA00142">
    <property type="reaction ID" value="UER00209"/>
</dbReference>
<comment type="catalytic activity">
    <reaction evidence="7 9">
        <text>L-cysteine + L-glutamate + ATP = gamma-L-glutamyl-L-cysteine + ADP + phosphate + H(+)</text>
        <dbReference type="Rhea" id="RHEA:13285"/>
        <dbReference type="ChEBI" id="CHEBI:15378"/>
        <dbReference type="ChEBI" id="CHEBI:29985"/>
        <dbReference type="ChEBI" id="CHEBI:30616"/>
        <dbReference type="ChEBI" id="CHEBI:35235"/>
        <dbReference type="ChEBI" id="CHEBI:43474"/>
        <dbReference type="ChEBI" id="CHEBI:58173"/>
        <dbReference type="ChEBI" id="CHEBI:456216"/>
        <dbReference type="EC" id="6.3.2.2"/>
    </reaction>
</comment>
<gene>
    <name evidence="11" type="ORF">B808_926</name>
</gene>
<evidence type="ECO:0000256" key="4">
    <source>
        <dbReference type="ARBA" id="ARBA00022684"/>
    </source>
</evidence>
<proteinExistence type="inferred from homology"/>
<feature type="domain" description="Glutamate--cysteine ligase" evidence="10">
    <location>
        <begin position="7"/>
        <end position="325"/>
    </location>
</feature>
<dbReference type="EC" id="6.3.2.2" evidence="2 9"/>
<evidence type="ECO:0000313" key="11">
    <source>
        <dbReference type="EMBL" id="ETO40159.1"/>
    </source>
</evidence>
<dbReference type="Pfam" id="PF04262">
    <property type="entry name" value="Glu_cys_ligase"/>
    <property type="match status" value="1"/>
</dbReference>
<evidence type="ECO:0000256" key="8">
    <source>
        <dbReference type="RuleBase" id="RU003544"/>
    </source>
</evidence>
<dbReference type="Proteomes" id="UP000019474">
    <property type="component" value="Unassembled WGS sequence"/>
</dbReference>
<dbReference type="GO" id="GO:0004357">
    <property type="term" value="F:glutamate-cysteine ligase activity"/>
    <property type="evidence" value="ECO:0007669"/>
    <property type="project" value="UniProtKB-EC"/>
</dbReference>
<evidence type="ECO:0000259" key="10">
    <source>
        <dbReference type="Pfam" id="PF04262"/>
    </source>
</evidence>
<keyword evidence="6" id="KW-0067">ATP-binding</keyword>
<dbReference type="InterPro" id="IPR006334">
    <property type="entry name" value="Glut_cys_ligase"/>
</dbReference>
<dbReference type="RefSeq" id="WP_009166765.1">
    <property type="nucleotide sequence ID" value="NZ_ALXG01000038.1"/>
</dbReference>
<keyword evidence="12" id="KW-1185">Reference proteome</keyword>
<evidence type="ECO:0000313" key="12">
    <source>
        <dbReference type="Proteomes" id="UP000019474"/>
    </source>
</evidence>
<dbReference type="OrthoDB" id="9803907at2"/>
<evidence type="ECO:0000256" key="6">
    <source>
        <dbReference type="ARBA" id="ARBA00022840"/>
    </source>
</evidence>
<protein>
    <recommendedName>
        <fullName evidence="2 9">Glutamate--cysteine ligase</fullName>
        <ecNumber evidence="2 9">6.3.2.2</ecNumber>
    </recommendedName>
</protein>
<dbReference type="InterPro" id="IPR007370">
    <property type="entry name" value="Glu_cys_ligase"/>
</dbReference>
<dbReference type="PANTHER" id="PTHR38761:SF1">
    <property type="entry name" value="GLUTAMATE--CYSTEINE LIGASE"/>
    <property type="match status" value="1"/>
</dbReference>
<dbReference type="EMBL" id="ALXG01000038">
    <property type="protein sequence ID" value="ETO40159.1"/>
    <property type="molecule type" value="Genomic_DNA"/>
</dbReference>
<dbReference type="AlphaFoldDB" id="W9EKF0"/>
<keyword evidence="4 8" id="KW-0317">Glutathione biosynthesis</keyword>
<dbReference type="GO" id="GO:0046872">
    <property type="term" value="F:metal ion binding"/>
    <property type="evidence" value="ECO:0007669"/>
    <property type="project" value="TreeGrafter"/>
</dbReference>
<organism evidence="11 12">
    <name type="scientific">Fructilactobacillus florum 8D</name>
    <dbReference type="NCBI Taxonomy" id="1221538"/>
    <lineage>
        <taxon>Bacteria</taxon>
        <taxon>Bacillati</taxon>
        <taxon>Bacillota</taxon>
        <taxon>Bacilli</taxon>
        <taxon>Lactobacillales</taxon>
        <taxon>Lactobacillaceae</taxon>
        <taxon>Fructilactobacillus</taxon>
    </lineage>
</organism>
<comment type="similarity">
    <text evidence="8">Belongs to the glutamate--cysteine ligase type 1 family.</text>
</comment>
<dbReference type="PATRIC" id="fig|1221538.3.peg.935"/>
<dbReference type="GO" id="GO:0006750">
    <property type="term" value="P:glutathione biosynthetic process"/>
    <property type="evidence" value="ECO:0007669"/>
    <property type="project" value="UniProtKB-UniPathway"/>
</dbReference>
<evidence type="ECO:0000256" key="9">
    <source>
        <dbReference type="RuleBase" id="RU004391"/>
    </source>
</evidence>
<dbReference type="SUPFAM" id="SSF55931">
    <property type="entry name" value="Glutamine synthetase/guanido kinase"/>
    <property type="match status" value="1"/>
</dbReference>
<dbReference type="GO" id="GO:0005524">
    <property type="term" value="F:ATP binding"/>
    <property type="evidence" value="ECO:0007669"/>
    <property type="project" value="UniProtKB-KW"/>
</dbReference>
<sequence length="473" mass="53584">MKTLTGLFEGHLGIEIEEHRVDLNTKTLSRAPHPQALGDRRSQPYFQTDFSESMEELITAPQDSVVGALANLRSLQAILQLNLQPQEIIWGLSMPPRLQESDVVFLKNTFHRDWYLKYRNWLLKHYGPFHHIICGVHVNYSPLDATIANFQQQHHLTSTVTAKNRLLFLIAQQIVGYRWLVTYFFGAAPVSENPADDLPKQLRSLAPVRSFRSSSYGFANRANVRASYANLTKFIADLQQLIATKQLAGMSEFYGPVRLKGAELSDLQTKGIEYLEFRILDDDPFVATGVSAKSLYFLQFLVADALSQQHEWTVSELAAAEQKNEEVALQHPQQPLTTDQFQQTIRLLQRFEKLISSAPVKLQPDLIATLQWLQSALDHPHQTVSGRLLKKIEHGSLTAFALHQGQGYRKQFQTSPASTNFPQVPANLRQSYIKLHQVGLPMKLIEGGWLEVQLPSGKKTVLHSDDDLNRLGY</sequence>
<dbReference type="PANTHER" id="PTHR38761">
    <property type="entry name" value="GLUTAMATE--CYSTEINE LIGASE"/>
    <property type="match status" value="1"/>
</dbReference>
<dbReference type="GO" id="GO:0005829">
    <property type="term" value="C:cytosol"/>
    <property type="evidence" value="ECO:0007669"/>
    <property type="project" value="TreeGrafter"/>
</dbReference>
<accession>W9EKF0</accession>
<name>W9EKF0_9LACO</name>
<evidence type="ECO:0000256" key="5">
    <source>
        <dbReference type="ARBA" id="ARBA00022741"/>
    </source>
</evidence>
<dbReference type="Gene3D" id="3.30.590.20">
    <property type="match status" value="1"/>
</dbReference>
<comment type="pathway">
    <text evidence="1 9">Sulfur metabolism; glutathione biosynthesis; glutathione from L-cysteine and L-glutamate: step 1/2.</text>
</comment>
<evidence type="ECO:0000256" key="2">
    <source>
        <dbReference type="ARBA" id="ARBA00012220"/>
    </source>
</evidence>